<dbReference type="InterPro" id="IPR027417">
    <property type="entry name" value="P-loop_NTPase"/>
</dbReference>
<dbReference type="PANTHER" id="PTHR24070">
    <property type="entry name" value="RAS, DI-RAS, AND RHEB FAMILY MEMBERS OF SMALL GTPASE SUPERFAMILY"/>
    <property type="match status" value="1"/>
</dbReference>
<dbReference type="SMART" id="SM00174">
    <property type="entry name" value="RHO"/>
    <property type="match status" value="1"/>
</dbReference>
<dbReference type="PROSITE" id="PS51419">
    <property type="entry name" value="RAB"/>
    <property type="match status" value="1"/>
</dbReference>
<evidence type="ECO:0000313" key="3">
    <source>
        <dbReference type="EMBL" id="NDV37769.1"/>
    </source>
</evidence>
<dbReference type="NCBIfam" id="TIGR00231">
    <property type="entry name" value="small_GTP"/>
    <property type="match status" value="1"/>
</dbReference>
<dbReference type="SUPFAM" id="SSF52540">
    <property type="entry name" value="P-loop containing nucleoside triphosphate hydrolases"/>
    <property type="match status" value="1"/>
</dbReference>
<name>A0A6B2LKU9_9EUKA</name>
<dbReference type="Gene3D" id="3.40.50.300">
    <property type="entry name" value="P-loop containing nucleotide triphosphate hydrolases"/>
    <property type="match status" value="1"/>
</dbReference>
<dbReference type="GO" id="GO:0007165">
    <property type="term" value="P:signal transduction"/>
    <property type="evidence" value="ECO:0007669"/>
    <property type="project" value="InterPro"/>
</dbReference>
<dbReference type="CDD" id="cd00876">
    <property type="entry name" value="Ras"/>
    <property type="match status" value="1"/>
</dbReference>
<keyword evidence="2" id="KW-0342">GTP-binding</keyword>
<dbReference type="EMBL" id="GIBP01008800">
    <property type="protein sequence ID" value="NDV37769.1"/>
    <property type="molecule type" value="Transcribed_RNA"/>
</dbReference>
<dbReference type="PROSITE" id="PS51420">
    <property type="entry name" value="RHO"/>
    <property type="match status" value="1"/>
</dbReference>
<accession>A0A6B2LKU9</accession>
<dbReference type="InterPro" id="IPR001806">
    <property type="entry name" value="Small_GTPase"/>
</dbReference>
<dbReference type="GO" id="GO:0005525">
    <property type="term" value="F:GTP binding"/>
    <property type="evidence" value="ECO:0007669"/>
    <property type="project" value="UniProtKB-KW"/>
</dbReference>
<proteinExistence type="predicted"/>
<dbReference type="Pfam" id="PF00071">
    <property type="entry name" value="Ras"/>
    <property type="match status" value="1"/>
</dbReference>
<evidence type="ECO:0000256" key="1">
    <source>
        <dbReference type="ARBA" id="ARBA00022741"/>
    </source>
</evidence>
<organism evidence="3">
    <name type="scientific">Arcella intermedia</name>
    <dbReference type="NCBI Taxonomy" id="1963864"/>
    <lineage>
        <taxon>Eukaryota</taxon>
        <taxon>Amoebozoa</taxon>
        <taxon>Tubulinea</taxon>
        <taxon>Elardia</taxon>
        <taxon>Arcellinida</taxon>
        <taxon>Sphaerothecina</taxon>
        <taxon>Arcellidae</taxon>
        <taxon>Arcella</taxon>
    </lineage>
</organism>
<dbReference type="SMART" id="SM00173">
    <property type="entry name" value="RAS"/>
    <property type="match status" value="1"/>
</dbReference>
<dbReference type="InterPro" id="IPR020849">
    <property type="entry name" value="Small_GTPase_Ras-type"/>
</dbReference>
<dbReference type="PROSITE" id="PS51421">
    <property type="entry name" value="RAS"/>
    <property type="match status" value="1"/>
</dbReference>
<dbReference type="InterPro" id="IPR005225">
    <property type="entry name" value="Small_GTP-bd"/>
</dbReference>
<evidence type="ECO:0000256" key="2">
    <source>
        <dbReference type="ARBA" id="ARBA00023134"/>
    </source>
</evidence>
<protein>
    <submittedName>
        <fullName evidence="3">Uncharacterized protein</fullName>
    </submittedName>
</protein>
<dbReference type="SMART" id="SM00175">
    <property type="entry name" value="RAB"/>
    <property type="match status" value="1"/>
</dbReference>
<reference evidence="3" key="1">
    <citation type="journal article" date="2020" name="J. Eukaryot. Microbiol.">
        <title>De novo Sequencing, Assembly and Annotation of the Transcriptome for the Free-Living Testate Amoeba Arcella intermedia.</title>
        <authorList>
            <person name="Ribeiro G.M."/>
            <person name="Porfirio-Sousa A.L."/>
            <person name="Maurer-Alcala X.X."/>
            <person name="Katz L.A."/>
            <person name="Lahr D.J.G."/>
        </authorList>
    </citation>
    <scope>NUCLEOTIDE SEQUENCE</scope>
</reference>
<dbReference type="FunFam" id="3.40.50.300:FF:001423">
    <property type="entry name" value="Ras family GTPase"/>
    <property type="match status" value="1"/>
</dbReference>
<dbReference type="AlphaFoldDB" id="A0A6B2LKU9"/>
<sequence length="176" mass="19983">MKIVLIGNGGVGKSCFVIRLLQNVFVTEYDPTIEDSYRKAFSFDDKQIMLDILDTAGMEEFSAMREQYLRTGQFFMFMFSITDKSSFDELEAAICNISRVKDIEPPLPMMMVGCKSDLAGERKVTESEIQQKAKEKNIPYVETSALSGTNIELAVETGVRHFLSLRKDEKKPRAKK</sequence>
<dbReference type="PRINTS" id="PR00449">
    <property type="entry name" value="RASTRNSFRMNG"/>
</dbReference>
<dbReference type="GO" id="GO:0016020">
    <property type="term" value="C:membrane"/>
    <property type="evidence" value="ECO:0007669"/>
    <property type="project" value="InterPro"/>
</dbReference>
<keyword evidence="1" id="KW-0547">Nucleotide-binding</keyword>
<dbReference type="GO" id="GO:0003924">
    <property type="term" value="F:GTPase activity"/>
    <property type="evidence" value="ECO:0007669"/>
    <property type="project" value="InterPro"/>
</dbReference>